<feature type="region of interest" description="Disordered" evidence="10">
    <location>
        <begin position="557"/>
        <end position="577"/>
    </location>
</feature>
<feature type="transmembrane region" description="Helical" evidence="11">
    <location>
        <begin position="383"/>
        <end position="414"/>
    </location>
</feature>
<keyword evidence="6 11" id="KW-0472">Membrane</keyword>
<feature type="transmembrane region" description="Helical" evidence="11">
    <location>
        <begin position="355"/>
        <end position="377"/>
    </location>
</feature>
<feature type="transmembrane region" description="Helical" evidence="11">
    <location>
        <begin position="477"/>
        <end position="498"/>
    </location>
</feature>
<dbReference type="GO" id="GO:0043410">
    <property type="term" value="P:positive regulation of MAPK cascade"/>
    <property type="evidence" value="ECO:0007669"/>
    <property type="project" value="TreeGrafter"/>
</dbReference>
<feature type="transmembrane region" description="Helical" evidence="11">
    <location>
        <begin position="435"/>
        <end position="455"/>
    </location>
</feature>
<keyword evidence="2" id="KW-1003">Cell membrane</keyword>
<gene>
    <name evidence="13" type="ORF">CGI_10028257</name>
</gene>
<dbReference type="SUPFAM" id="SSF81321">
    <property type="entry name" value="Family A G protein-coupled receptor-like"/>
    <property type="match status" value="1"/>
</dbReference>
<proteinExistence type="inferred from homology"/>
<dbReference type="InParanoid" id="K1QYW3"/>
<keyword evidence="7 9" id="KW-0675">Receptor</keyword>
<dbReference type="Gene3D" id="1.20.1070.10">
    <property type="entry name" value="Rhodopsin 7-helix transmembrane proteins"/>
    <property type="match status" value="1"/>
</dbReference>
<dbReference type="AlphaFoldDB" id="K1QYW3"/>
<dbReference type="PRINTS" id="PR00237">
    <property type="entry name" value="GPCRRHODOPSN"/>
</dbReference>
<dbReference type="PROSITE" id="PS50262">
    <property type="entry name" value="G_PROTEIN_RECEP_F1_2"/>
    <property type="match status" value="1"/>
</dbReference>
<dbReference type="PANTHER" id="PTHR24248:SF120">
    <property type="entry name" value="G-PROTEIN COUPLED RECEPTORS FAMILY 1 PROFILE DOMAIN-CONTAINING PROTEIN"/>
    <property type="match status" value="1"/>
</dbReference>
<dbReference type="Pfam" id="PF00001">
    <property type="entry name" value="7tm_1"/>
    <property type="match status" value="1"/>
</dbReference>
<evidence type="ECO:0000256" key="6">
    <source>
        <dbReference type="ARBA" id="ARBA00023136"/>
    </source>
</evidence>
<keyword evidence="8 9" id="KW-0807">Transducer</keyword>
<dbReference type="PROSITE" id="PS00237">
    <property type="entry name" value="G_PROTEIN_RECEP_F1_1"/>
    <property type="match status" value="1"/>
</dbReference>
<dbReference type="InterPro" id="IPR017452">
    <property type="entry name" value="GPCR_Rhodpsn_7TM"/>
</dbReference>
<dbReference type="CDD" id="cd14967">
    <property type="entry name" value="7tmA_amine_R-like"/>
    <property type="match status" value="1"/>
</dbReference>
<dbReference type="PANTHER" id="PTHR24248">
    <property type="entry name" value="ADRENERGIC RECEPTOR-RELATED G-PROTEIN COUPLED RECEPTOR"/>
    <property type="match status" value="1"/>
</dbReference>
<name>K1QYW3_MAGGI</name>
<comment type="similarity">
    <text evidence="9">Belongs to the G-protein coupled receptor 1 family.</text>
</comment>
<dbReference type="GO" id="GO:0005886">
    <property type="term" value="C:plasma membrane"/>
    <property type="evidence" value="ECO:0007669"/>
    <property type="project" value="UniProtKB-SubCell"/>
</dbReference>
<dbReference type="InterPro" id="IPR000276">
    <property type="entry name" value="GPCR_Rhodpsn"/>
</dbReference>
<feature type="domain" description="G-protein coupled receptors family 1 profile" evidence="12">
    <location>
        <begin position="335"/>
        <end position="640"/>
    </location>
</feature>
<reference evidence="13" key="1">
    <citation type="journal article" date="2012" name="Nature">
        <title>The oyster genome reveals stress adaptation and complexity of shell formation.</title>
        <authorList>
            <person name="Zhang G."/>
            <person name="Fang X."/>
            <person name="Guo X."/>
            <person name="Li L."/>
            <person name="Luo R."/>
            <person name="Xu F."/>
            <person name="Yang P."/>
            <person name="Zhang L."/>
            <person name="Wang X."/>
            <person name="Qi H."/>
            <person name="Xiong Z."/>
            <person name="Que H."/>
            <person name="Xie Y."/>
            <person name="Holland P.W."/>
            <person name="Paps J."/>
            <person name="Zhu Y."/>
            <person name="Wu F."/>
            <person name="Chen Y."/>
            <person name="Wang J."/>
            <person name="Peng C."/>
            <person name="Meng J."/>
            <person name="Yang L."/>
            <person name="Liu J."/>
            <person name="Wen B."/>
            <person name="Zhang N."/>
            <person name="Huang Z."/>
            <person name="Zhu Q."/>
            <person name="Feng Y."/>
            <person name="Mount A."/>
            <person name="Hedgecock D."/>
            <person name="Xu Z."/>
            <person name="Liu Y."/>
            <person name="Domazet-Loso T."/>
            <person name="Du Y."/>
            <person name="Sun X."/>
            <person name="Zhang S."/>
            <person name="Liu B."/>
            <person name="Cheng P."/>
            <person name="Jiang X."/>
            <person name="Li J."/>
            <person name="Fan D."/>
            <person name="Wang W."/>
            <person name="Fu W."/>
            <person name="Wang T."/>
            <person name="Wang B."/>
            <person name="Zhang J."/>
            <person name="Peng Z."/>
            <person name="Li Y."/>
            <person name="Li N."/>
            <person name="Wang J."/>
            <person name="Chen M."/>
            <person name="He Y."/>
            <person name="Tan F."/>
            <person name="Song X."/>
            <person name="Zheng Q."/>
            <person name="Huang R."/>
            <person name="Yang H."/>
            <person name="Du X."/>
            <person name="Chen L."/>
            <person name="Yang M."/>
            <person name="Gaffney P.M."/>
            <person name="Wang S."/>
            <person name="Luo L."/>
            <person name="She Z."/>
            <person name="Ming Y."/>
            <person name="Huang W."/>
            <person name="Zhang S."/>
            <person name="Huang B."/>
            <person name="Zhang Y."/>
            <person name="Qu T."/>
            <person name="Ni P."/>
            <person name="Miao G."/>
            <person name="Wang J."/>
            <person name="Wang Q."/>
            <person name="Steinberg C.E."/>
            <person name="Wang H."/>
            <person name="Li N."/>
            <person name="Qian L."/>
            <person name="Zhang G."/>
            <person name="Li Y."/>
            <person name="Yang H."/>
            <person name="Liu X."/>
            <person name="Wang J."/>
            <person name="Yin Y."/>
            <person name="Wang J."/>
        </authorList>
    </citation>
    <scope>NUCLEOTIDE SEQUENCE [LARGE SCALE GENOMIC DNA]</scope>
    <source>
        <strain evidence="13">05x7-T-G4-1.051#20</strain>
    </source>
</reference>
<comment type="subcellular location">
    <subcellularLocation>
        <location evidence="1">Cell membrane</location>
        <topology evidence="1">Multi-pass membrane protein</topology>
    </subcellularLocation>
</comment>
<feature type="transmembrane region" description="Helical" evidence="11">
    <location>
        <begin position="319"/>
        <end position="343"/>
    </location>
</feature>
<feature type="transmembrane region" description="Helical" evidence="11">
    <location>
        <begin position="624"/>
        <end position="642"/>
    </location>
</feature>
<evidence type="ECO:0000256" key="5">
    <source>
        <dbReference type="ARBA" id="ARBA00023040"/>
    </source>
</evidence>
<sequence length="665" mass="75746">MENTHEEDMDFDDGFSSEYYYDVKSGNNFKILHILNLINESFGSEEADNVDLEPEEDSSEVNIMWNATSDDISDEQKLLRERRFLVCESALLDLIKRSTCVECGQAVNPDSVVEGEKISAGIKYKFVCNGGHPGKWISTPFYGGRASWEKFSLGAKFINLAVGSIRQFYKMQLQYRVAIEESFARHMETVRKAVAGVPLSIAVDVRYDTPGFSANRSNGVFMDTNTRAILQVEVGDSREVGRHSPKMERLLIERGLLYLVHQSPLIVWEIISDASRNIISLLRWIEHVVCFPIVCEYKRVCLLDLHHRAHIMEVTPKSILITLTLCIIVMVTIVGNCLVLLAFGLDSRLRQPFNYFIVNLAVTDFLVALFAMSFYTIDTLLGYWPFGVIVCGFWIYIDYAMTFASVFTIVAISLDRYWSVTWAFQYKNTNGKKKNLIILSIIWICVFVLWTPPFIGDRLKHQEVDKCIWEPSDNREFIIVVDIIGHYIPCLLVVVAYIKVYTVMKKRSKTVAHNGGGGGKPTTITVKGPHLMVDPGFREGSSVGASVSFITSTMAPASPSVTASTSSNSSNNTKKTRASSKEHRIFRTLTYVIVSYLICWFPFYVAWDIYAWLPSLVPDWLYTFFFWMTYINSTLNPVLYAYTNKDFRKAFKVVMKCSCKRLNRV</sequence>
<keyword evidence="4 11" id="KW-1133">Transmembrane helix</keyword>
<evidence type="ECO:0000256" key="10">
    <source>
        <dbReference type="SAM" id="MobiDB-lite"/>
    </source>
</evidence>
<dbReference type="EMBL" id="JH816901">
    <property type="protein sequence ID" value="EKC26721.1"/>
    <property type="molecule type" value="Genomic_DNA"/>
</dbReference>
<protein>
    <submittedName>
        <fullName evidence="13">Alpha-2C adrenergic receptor</fullName>
    </submittedName>
</protein>
<evidence type="ECO:0000256" key="11">
    <source>
        <dbReference type="SAM" id="Phobius"/>
    </source>
</evidence>
<dbReference type="SMART" id="SM01381">
    <property type="entry name" value="7TM_GPCR_Srsx"/>
    <property type="match status" value="1"/>
</dbReference>
<evidence type="ECO:0000256" key="2">
    <source>
        <dbReference type="ARBA" id="ARBA00022475"/>
    </source>
</evidence>
<evidence type="ECO:0000256" key="3">
    <source>
        <dbReference type="ARBA" id="ARBA00022692"/>
    </source>
</evidence>
<evidence type="ECO:0000313" key="13">
    <source>
        <dbReference type="EMBL" id="EKC26721.1"/>
    </source>
</evidence>
<evidence type="ECO:0000256" key="7">
    <source>
        <dbReference type="ARBA" id="ARBA00023170"/>
    </source>
</evidence>
<evidence type="ECO:0000259" key="12">
    <source>
        <dbReference type="PROSITE" id="PS50262"/>
    </source>
</evidence>
<keyword evidence="3 9" id="KW-0812">Transmembrane</keyword>
<dbReference type="GO" id="GO:0004930">
    <property type="term" value="F:G protein-coupled receptor activity"/>
    <property type="evidence" value="ECO:0007669"/>
    <property type="project" value="UniProtKB-KW"/>
</dbReference>
<keyword evidence="5 9" id="KW-0297">G-protein coupled receptor</keyword>
<evidence type="ECO:0000256" key="1">
    <source>
        <dbReference type="ARBA" id="ARBA00004651"/>
    </source>
</evidence>
<evidence type="ECO:0000256" key="8">
    <source>
        <dbReference type="ARBA" id="ARBA00023224"/>
    </source>
</evidence>
<accession>K1QYW3</accession>
<dbReference type="GO" id="GO:0071880">
    <property type="term" value="P:adenylate cyclase-activating adrenergic receptor signaling pathway"/>
    <property type="evidence" value="ECO:0007669"/>
    <property type="project" value="TreeGrafter"/>
</dbReference>
<evidence type="ECO:0000256" key="4">
    <source>
        <dbReference type="ARBA" id="ARBA00022989"/>
    </source>
</evidence>
<dbReference type="HOGENOM" id="CLU_412914_0_0_1"/>
<evidence type="ECO:0000256" key="9">
    <source>
        <dbReference type="RuleBase" id="RU000688"/>
    </source>
</evidence>
<feature type="transmembrane region" description="Helical" evidence="11">
    <location>
        <begin position="585"/>
        <end position="604"/>
    </location>
</feature>
<feature type="compositionally biased region" description="Low complexity" evidence="10">
    <location>
        <begin position="557"/>
        <end position="573"/>
    </location>
</feature>
<organism evidence="13">
    <name type="scientific">Magallana gigas</name>
    <name type="common">Pacific oyster</name>
    <name type="synonym">Crassostrea gigas</name>
    <dbReference type="NCBI Taxonomy" id="29159"/>
    <lineage>
        <taxon>Eukaryota</taxon>
        <taxon>Metazoa</taxon>
        <taxon>Spiralia</taxon>
        <taxon>Lophotrochozoa</taxon>
        <taxon>Mollusca</taxon>
        <taxon>Bivalvia</taxon>
        <taxon>Autobranchia</taxon>
        <taxon>Pteriomorphia</taxon>
        <taxon>Ostreida</taxon>
        <taxon>Ostreoidea</taxon>
        <taxon>Ostreidae</taxon>
        <taxon>Magallana</taxon>
    </lineage>
</organism>